<dbReference type="Gene3D" id="3.40.50.1010">
    <property type="entry name" value="5'-nuclease"/>
    <property type="match status" value="1"/>
</dbReference>
<dbReference type="SUPFAM" id="SSF88723">
    <property type="entry name" value="PIN domain-like"/>
    <property type="match status" value="1"/>
</dbReference>
<evidence type="ECO:0000313" key="2">
    <source>
        <dbReference type="EMBL" id="TES87195.1"/>
    </source>
</evidence>
<evidence type="ECO:0000259" key="1">
    <source>
        <dbReference type="Pfam" id="PF01850"/>
    </source>
</evidence>
<dbReference type="Pfam" id="PF01850">
    <property type="entry name" value="PIN"/>
    <property type="match status" value="1"/>
</dbReference>
<proteinExistence type="predicted"/>
<accession>A0A523QMX3</accession>
<feature type="domain" description="PIN" evidence="1">
    <location>
        <begin position="20"/>
        <end position="142"/>
    </location>
</feature>
<dbReference type="AlphaFoldDB" id="A0A523QMX3"/>
<organism evidence="2 3">
    <name type="scientific">Aerophobetes bacterium</name>
    <dbReference type="NCBI Taxonomy" id="2030807"/>
    <lineage>
        <taxon>Bacteria</taxon>
        <taxon>Candidatus Aerophobota</taxon>
    </lineage>
</organism>
<comment type="caution">
    <text evidence="2">The sequence shown here is derived from an EMBL/GenBank/DDBJ whole genome shotgun (WGS) entry which is preliminary data.</text>
</comment>
<dbReference type="Proteomes" id="UP000320781">
    <property type="component" value="Unassembled WGS sequence"/>
</dbReference>
<protein>
    <submittedName>
        <fullName evidence="2">Type II toxin-antitoxin system VapC family toxin</fullName>
    </submittedName>
</protein>
<gene>
    <name evidence="2" type="ORF">E3J95_00020</name>
</gene>
<dbReference type="EMBL" id="SOKU01000001">
    <property type="protein sequence ID" value="TES87195.1"/>
    <property type="molecule type" value="Genomic_DNA"/>
</dbReference>
<sequence>MGEIEVRILATLRKYHFVGVDTMGFIYHFEKNENYQPFTTVLFDSIESGAIKAVTSIITLLEVLVRPKKERNKHLVEEYKFLLQTFPNLEMVSLDEKTADIASSLRAEYNIKTGDAFQVASSILAGAKAFVTNEPSLKRIDRLDIIIMKEVLGI</sequence>
<reference evidence="2 3" key="1">
    <citation type="submission" date="2019-03" db="EMBL/GenBank/DDBJ databases">
        <title>Metabolic potential of uncultured bacteria and archaea associated with petroleum seepage in deep-sea sediments.</title>
        <authorList>
            <person name="Dong X."/>
            <person name="Hubert C."/>
        </authorList>
    </citation>
    <scope>NUCLEOTIDE SEQUENCE [LARGE SCALE GENOMIC DNA]</scope>
    <source>
        <strain evidence="2">E44_bin92</strain>
    </source>
</reference>
<name>A0A523QMX3_UNCAE</name>
<dbReference type="InterPro" id="IPR002716">
    <property type="entry name" value="PIN_dom"/>
</dbReference>
<dbReference type="InterPro" id="IPR029060">
    <property type="entry name" value="PIN-like_dom_sf"/>
</dbReference>
<evidence type="ECO:0000313" key="3">
    <source>
        <dbReference type="Proteomes" id="UP000320781"/>
    </source>
</evidence>